<dbReference type="EMBL" id="BARW01015006">
    <property type="protein sequence ID" value="GAI82589.1"/>
    <property type="molecule type" value="Genomic_DNA"/>
</dbReference>
<proteinExistence type="predicted"/>
<sequence length="30" mass="3724">NEDDYKFISGLAMNYLIWTVNRYRRRTKLS</sequence>
<gene>
    <name evidence="1" type="ORF">S12H4_26451</name>
</gene>
<reference evidence="1" key="1">
    <citation type="journal article" date="2014" name="Front. Microbiol.">
        <title>High frequency of phylogenetically diverse reductive dehalogenase-homologous genes in deep subseafloor sedimentary metagenomes.</title>
        <authorList>
            <person name="Kawai M."/>
            <person name="Futagami T."/>
            <person name="Toyoda A."/>
            <person name="Takaki Y."/>
            <person name="Nishi S."/>
            <person name="Hori S."/>
            <person name="Arai W."/>
            <person name="Tsubouchi T."/>
            <person name="Morono Y."/>
            <person name="Uchiyama I."/>
            <person name="Ito T."/>
            <person name="Fujiyama A."/>
            <person name="Inagaki F."/>
            <person name="Takami H."/>
        </authorList>
    </citation>
    <scope>NUCLEOTIDE SEQUENCE</scope>
    <source>
        <strain evidence="1">Expedition CK06-06</strain>
    </source>
</reference>
<organism evidence="1">
    <name type="scientific">marine sediment metagenome</name>
    <dbReference type="NCBI Taxonomy" id="412755"/>
    <lineage>
        <taxon>unclassified sequences</taxon>
        <taxon>metagenomes</taxon>
        <taxon>ecological metagenomes</taxon>
    </lineage>
</organism>
<feature type="non-terminal residue" evidence="1">
    <location>
        <position position="1"/>
    </location>
</feature>
<dbReference type="AlphaFoldDB" id="X1TRD6"/>
<comment type="caution">
    <text evidence="1">The sequence shown here is derived from an EMBL/GenBank/DDBJ whole genome shotgun (WGS) entry which is preliminary data.</text>
</comment>
<name>X1TRD6_9ZZZZ</name>
<accession>X1TRD6</accession>
<evidence type="ECO:0000313" key="1">
    <source>
        <dbReference type="EMBL" id="GAI82589.1"/>
    </source>
</evidence>
<protein>
    <submittedName>
        <fullName evidence="1">Uncharacterized protein</fullName>
    </submittedName>
</protein>